<gene>
    <name evidence="6" type="ORF">CHH67_15185</name>
</gene>
<dbReference type="PIRSF" id="PIRSF002849">
    <property type="entry name" value="AAA_ATPase_chaperone_MoxR_prd"/>
    <property type="match status" value="1"/>
</dbReference>
<dbReference type="InterPro" id="IPR011703">
    <property type="entry name" value="ATPase_AAA-3"/>
</dbReference>
<dbReference type="Pfam" id="PF17863">
    <property type="entry name" value="AAA_lid_2"/>
    <property type="match status" value="1"/>
</dbReference>
<evidence type="ECO:0000259" key="5">
    <source>
        <dbReference type="Pfam" id="PF17863"/>
    </source>
</evidence>
<feature type="domain" description="ATPase AAA-3" evidence="4">
    <location>
        <begin position="53"/>
        <end position="183"/>
    </location>
</feature>
<dbReference type="InterPro" id="IPR050764">
    <property type="entry name" value="CbbQ/NirQ/NorQ/GpvN"/>
</dbReference>
<dbReference type="AlphaFoldDB" id="A0A268ER12"/>
<dbReference type="EMBL" id="NPBY01000045">
    <property type="protein sequence ID" value="PAD75546.1"/>
    <property type="molecule type" value="Genomic_DNA"/>
</dbReference>
<sequence length="336" mass="36938">MLLLGSSVYSEEPNVPDWAPELLNRVIQRVGGVVVGHREQISLVFISMLAGGHVLLEDVPGVGKTMMVKTIAACLGCDFNRIQFTYDLMPGDITGTSVYYPHTGEFVFRPGPVMSNIVLADEINRATPRAQSALLEAMEEGHVTVDGNTHPLPAPFFIMATQNPYEFEGTSPLPEAQVDRFIMRLSLGYPGIEEEMVLLERGLDGARLSQQVKPMLTGTEMVSMQQAVRRVYVDESIKRYMATVADASRSREDVALGISPRGTLAWMRASQAAAFLDGRMYVIPDDCLRTAVPVLAHRIQLHRGVRSVAGAQGQVIASLLTQFELPRQRSRRGGRA</sequence>
<dbReference type="CDD" id="cd00009">
    <property type="entry name" value="AAA"/>
    <property type="match status" value="1"/>
</dbReference>
<dbReference type="GO" id="GO:0016887">
    <property type="term" value="F:ATP hydrolysis activity"/>
    <property type="evidence" value="ECO:0007669"/>
    <property type="project" value="InterPro"/>
</dbReference>
<organism evidence="6 7">
    <name type="scientific">Paenibacillus campinasensis</name>
    <dbReference type="NCBI Taxonomy" id="66347"/>
    <lineage>
        <taxon>Bacteria</taxon>
        <taxon>Bacillati</taxon>
        <taxon>Bacillota</taxon>
        <taxon>Bacilli</taxon>
        <taxon>Bacillales</taxon>
        <taxon>Paenibacillaceae</taxon>
        <taxon>Paenibacillus</taxon>
    </lineage>
</organism>
<keyword evidence="2" id="KW-0067">ATP-binding</keyword>
<proteinExistence type="inferred from homology"/>
<evidence type="ECO:0000256" key="2">
    <source>
        <dbReference type="ARBA" id="ARBA00022840"/>
    </source>
</evidence>
<keyword evidence="1" id="KW-0547">Nucleotide-binding</keyword>
<comment type="caution">
    <text evidence="6">The sequence shown here is derived from an EMBL/GenBank/DDBJ whole genome shotgun (WGS) entry which is preliminary data.</text>
</comment>
<dbReference type="Gene3D" id="1.10.8.80">
    <property type="entry name" value="Magnesium chelatase subunit I, C-Terminal domain"/>
    <property type="match status" value="1"/>
</dbReference>
<comment type="similarity">
    <text evidence="3">Belongs to the MoxR family.</text>
</comment>
<evidence type="ECO:0000313" key="6">
    <source>
        <dbReference type="EMBL" id="PAD75546.1"/>
    </source>
</evidence>
<reference evidence="6 7" key="1">
    <citation type="submission" date="2017-07" db="EMBL/GenBank/DDBJ databases">
        <title>Isolation and whole genome analysis of endospore-forming bacteria from heroin.</title>
        <authorList>
            <person name="Kalinowski J."/>
            <person name="Ahrens B."/>
            <person name="Al-Dilaimi A."/>
            <person name="Winkler A."/>
            <person name="Wibberg D."/>
            <person name="Schleenbecker U."/>
            <person name="Ruckert C."/>
            <person name="Wolfel R."/>
            <person name="Grass G."/>
        </authorList>
    </citation>
    <scope>NUCLEOTIDE SEQUENCE [LARGE SCALE GENOMIC DNA]</scope>
    <source>
        <strain evidence="6 7">7537-G1</strain>
    </source>
</reference>
<evidence type="ECO:0000313" key="7">
    <source>
        <dbReference type="Proteomes" id="UP000215596"/>
    </source>
</evidence>
<accession>A0A268ER12</accession>
<dbReference type="PANTHER" id="PTHR42759:SF5">
    <property type="entry name" value="METHANOL DEHYDROGENASE REGULATOR"/>
    <property type="match status" value="1"/>
</dbReference>
<dbReference type="SUPFAM" id="SSF52540">
    <property type="entry name" value="P-loop containing nucleoside triphosphate hydrolases"/>
    <property type="match status" value="1"/>
</dbReference>
<dbReference type="GO" id="GO:0005524">
    <property type="term" value="F:ATP binding"/>
    <property type="evidence" value="ECO:0007669"/>
    <property type="project" value="UniProtKB-KW"/>
</dbReference>
<dbReference type="FunFam" id="3.40.50.300:FF:000640">
    <property type="entry name" value="MoxR family ATPase"/>
    <property type="match status" value="1"/>
</dbReference>
<dbReference type="InterPro" id="IPR041628">
    <property type="entry name" value="ChlI/MoxR_AAA_lid"/>
</dbReference>
<dbReference type="InterPro" id="IPR027417">
    <property type="entry name" value="P-loop_NTPase"/>
</dbReference>
<dbReference type="OrthoDB" id="9808397at2"/>
<dbReference type="Pfam" id="PF07726">
    <property type="entry name" value="AAA_3"/>
    <property type="match status" value="1"/>
</dbReference>
<evidence type="ECO:0000256" key="1">
    <source>
        <dbReference type="ARBA" id="ARBA00022741"/>
    </source>
</evidence>
<name>A0A268ER12_9BACL</name>
<feature type="domain" description="ChlI/MoxR AAA lid" evidence="5">
    <location>
        <begin position="247"/>
        <end position="300"/>
    </location>
</feature>
<dbReference type="PANTHER" id="PTHR42759">
    <property type="entry name" value="MOXR FAMILY PROTEIN"/>
    <property type="match status" value="1"/>
</dbReference>
<protein>
    <submittedName>
        <fullName evidence="6">Magnesium chelatase</fullName>
    </submittedName>
</protein>
<dbReference type="RefSeq" id="WP_095266035.1">
    <property type="nucleotide sequence ID" value="NZ_NPBY01000045.1"/>
</dbReference>
<dbReference type="Gene3D" id="3.40.50.300">
    <property type="entry name" value="P-loop containing nucleotide triphosphate hydrolases"/>
    <property type="match status" value="1"/>
</dbReference>
<dbReference type="Proteomes" id="UP000215596">
    <property type="component" value="Unassembled WGS sequence"/>
</dbReference>
<evidence type="ECO:0000256" key="3">
    <source>
        <dbReference type="ARBA" id="ARBA00061607"/>
    </source>
</evidence>
<evidence type="ECO:0000259" key="4">
    <source>
        <dbReference type="Pfam" id="PF07726"/>
    </source>
</evidence>